<dbReference type="RefSeq" id="WP_338252833.1">
    <property type="nucleotide sequence ID" value="NZ_AP028907.1"/>
</dbReference>
<sequence>MPASTVTIRILRERCKKCLNCVRVCTAFDGVFEEGPDGYPVVARPEECVQCLICHTVCPANAIVHENYRVTMLINPDEAIIERYRNMV</sequence>
<evidence type="ECO:0000256" key="4">
    <source>
        <dbReference type="ARBA" id="ARBA00023014"/>
    </source>
</evidence>
<dbReference type="Gene3D" id="3.30.70.20">
    <property type="match status" value="1"/>
</dbReference>
<evidence type="ECO:0000256" key="1">
    <source>
        <dbReference type="ARBA" id="ARBA00022485"/>
    </source>
</evidence>
<dbReference type="Proteomes" id="UP001341135">
    <property type="component" value="Chromosome"/>
</dbReference>
<evidence type="ECO:0000313" key="6">
    <source>
        <dbReference type="EMBL" id="BES81608.1"/>
    </source>
</evidence>
<evidence type="ECO:0000313" key="7">
    <source>
        <dbReference type="Proteomes" id="UP001341135"/>
    </source>
</evidence>
<keyword evidence="3" id="KW-0408">Iron</keyword>
<evidence type="ECO:0000256" key="2">
    <source>
        <dbReference type="ARBA" id="ARBA00022723"/>
    </source>
</evidence>
<feature type="domain" description="4Fe-4S ferredoxin-type" evidence="5">
    <location>
        <begin position="38"/>
        <end position="68"/>
    </location>
</feature>
<evidence type="ECO:0000256" key="3">
    <source>
        <dbReference type="ARBA" id="ARBA00023004"/>
    </source>
</evidence>
<dbReference type="GeneID" id="89289193"/>
<dbReference type="PROSITE" id="PS51379">
    <property type="entry name" value="4FE4S_FER_2"/>
    <property type="match status" value="2"/>
</dbReference>
<keyword evidence="7" id="KW-1185">Reference proteome</keyword>
<proteinExistence type="predicted"/>
<organism evidence="6 7">
    <name type="scientific">Pyrodictium abyssi</name>
    <dbReference type="NCBI Taxonomy" id="54256"/>
    <lineage>
        <taxon>Archaea</taxon>
        <taxon>Thermoproteota</taxon>
        <taxon>Thermoprotei</taxon>
        <taxon>Desulfurococcales</taxon>
        <taxon>Pyrodictiaceae</taxon>
        <taxon>Pyrodictium</taxon>
    </lineage>
</organism>
<keyword evidence="1" id="KW-0004">4Fe-4S</keyword>
<reference evidence="6 7" key="1">
    <citation type="submission" date="2023-09" db="EMBL/GenBank/DDBJ databases">
        <title>Pyrofollis japonicus gen. nov. sp. nov., a novel member of the family Pyrodictiaceae isolated from the Iheya North hydrothermal field.</title>
        <authorList>
            <person name="Miyazaki U."/>
            <person name="Sanari M."/>
            <person name="Tame A."/>
            <person name="Kitajima M."/>
            <person name="Okamoto A."/>
            <person name="Sawayama S."/>
            <person name="Miyazaki J."/>
            <person name="Takai K."/>
            <person name="Nakagawa S."/>
        </authorList>
    </citation>
    <scope>NUCLEOTIDE SEQUENCE [LARGE SCALE GENOMIC DNA]</scope>
    <source>
        <strain evidence="6 7">AV2</strain>
    </source>
</reference>
<protein>
    <recommendedName>
        <fullName evidence="5">4Fe-4S ferredoxin-type domain-containing protein</fullName>
    </recommendedName>
</protein>
<dbReference type="PANTHER" id="PTHR43687:SF1">
    <property type="entry name" value="FERREDOXIN III"/>
    <property type="match status" value="1"/>
</dbReference>
<dbReference type="InterPro" id="IPR050572">
    <property type="entry name" value="Fe-S_Ferredoxin"/>
</dbReference>
<feature type="domain" description="4Fe-4S ferredoxin-type" evidence="5">
    <location>
        <begin position="6"/>
        <end position="37"/>
    </location>
</feature>
<dbReference type="PANTHER" id="PTHR43687">
    <property type="entry name" value="ADENYLYLSULFATE REDUCTASE, BETA SUBUNIT"/>
    <property type="match status" value="1"/>
</dbReference>
<dbReference type="Pfam" id="PF13237">
    <property type="entry name" value="Fer4_10"/>
    <property type="match status" value="1"/>
</dbReference>
<dbReference type="InterPro" id="IPR017896">
    <property type="entry name" value="4Fe4S_Fe-S-bd"/>
</dbReference>
<dbReference type="EMBL" id="AP028907">
    <property type="protein sequence ID" value="BES81608.1"/>
    <property type="molecule type" value="Genomic_DNA"/>
</dbReference>
<dbReference type="SUPFAM" id="SSF54862">
    <property type="entry name" value="4Fe-4S ferredoxins"/>
    <property type="match status" value="1"/>
</dbReference>
<evidence type="ECO:0000259" key="5">
    <source>
        <dbReference type="PROSITE" id="PS51379"/>
    </source>
</evidence>
<keyword evidence="2" id="KW-0479">Metal-binding</keyword>
<name>A0ABN6ZSR8_9CREN</name>
<gene>
    <name evidence="6" type="ORF">PABY_11750</name>
</gene>
<dbReference type="InterPro" id="IPR017900">
    <property type="entry name" value="4Fe4S_Fe_S_CS"/>
</dbReference>
<accession>A0ABN6ZSR8</accession>
<keyword evidence="4" id="KW-0411">Iron-sulfur</keyword>
<dbReference type="PROSITE" id="PS00198">
    <property type="entry name" value="4FE4S_FER_1"/>
    <property type="match status" value="1"/>
</dbReference>